<keyword evidence="1" id="KW-1133">Transmembrane helix</keyword>
<dbReference type="InterPro" id="IPR015943">
    <property type="entry name" value="WD40/YVTN_repeat-like_dom_sf"/>
</dbReference>
<evidence type="ECO:0000256" key="1">
    <source>
        <dbReference type="SAM" id="Phobius"/>
    </source>
</evidence>
<dbReference type="RefSeq" id="WP_132085251.1">
    <property type="nucleotide sequence ID" value="NZ_JADNAH010000006.1"/>
</dbReference>
<reference evidence="2 3" key="1">
    <citation type="submission" date="2019-03" db="EMBL/GenBank/DDBJ databases">
        <title>Genomic Encyclopedia of Type Strains, Phase IV (KMG-IV): sequencing the most valuable type-strain genomes for metagenomic binning, comparative biology and taxonomic classification.</title>
        <authorList>
            <person name="Goeker M."/>
        </authorList>
    </citation>
    <scope>NUCLEOTIDE SEQUENCE [LARGE SCALE GENOMIC DNA]</scope>
    <source>
        <strain evidence="2 3">DSM 100433</strain>
    </source>
</reference>
<dbReference type="InterPro" id="IPR043765">
    <property type="entry name" value="DUF5711"/>
</dbReference>
<feature type="transmembrane region" description="Helical" evidence="1">
    <location>
        <begin position="21"/>
        <end position="44"/>
    </location>
</feature>
<evidence type="ECO:0008006" key="4">
    <source>
        <dbReference type="Google" id="ProtNLM"/>
    </source>
</evidence>
<dbReference type="Proteomes" id="UP000294682">
    <property type="component" value="Unassembled WGS sequence"/>
</dbReference>
<evidence type="ECO:0000313" key="2">
    <source>
        <dbReference type="EMBL" id="TCL41078.1"/>
    </source>
</evidence>
<keyword evidence="1" id="KW-0812">Transmembrane</keyword>
<organism evidence="2 3">
    <name type="scientific">Harryflintia acetispora</name>
    <dbReference type="NCBI Taxonomy" id="1849041"/>
    <lineage>
        <taxon>Bacteria</taxon>
        <taxon>Bacillati</taxon>
        <taxon>Bacillota</taxon>
        <taxon>Clostridia</taxon>
        <taxon>Eubacteriales</taxon>
        <taxon>Oscillospiraceae</taxon>
        <taxon>Harryflintia</taxon>
    </lineage>
</organism>
<accession>A0A9X8Y761</accession>
<protein>
    <recommendedName>
        <fullName evidence="4">WD40 repeat domain-containing protein</fullName>
    </recommendedName>
</protein>
<name>A0A9X8Y761_9FIRM</name>
<dbReference type="EMBL" id="SLUK01000015">
    <property type="protein sequence ID" value="TCL41078.1"/>
    <property type="molecule type" value="Genomic_DNA"/>
</dbReference>
<evidence type="ECO:0000313" key="3">
    <source>
        <dbReference type="Proteomes" id="UP000294682"/>
    </source>
</evidence>
<proteinExistence type="predicted"/>
<keyword evidence="1" id="KW-0472">Membrane</keyword>
<dbReference type="Pfam" id="PF18975">
    <property type="entry name" value="DUF5711"/>
    <property type="match status" value="1"/>
</dbReference>
<sequence length="384" mass="42556">MAKEKLSEFERYKRKLNIRKKLSAIFWLLLITAVAAGGVVWFGAFSKSEFGVAFRSQFTRDEQFPIALSGGSIRQIEPLEWDICFINDTDFYVYDNKGNMTFTATHGFASPVLKTDGGRALLYDQGGTRFLLTSSSRQLAQIDAGYAIHAADVASDGSVAVATSASQHATQVTVYDSLQNQPLVWKSSENMATAIALSPDAGQVAISCINASGGELVSTVYLLDVKNNQEIMRAQLPGEFTYSISFKDQSIHVITDKGVKSIDSMGRVRASFDYQGQQPMLFSDQQLHNTVLVLGNYRYMRSSEVVSLDAKCKQLARFTVDTTVDSLKVNERGIYYLSDNVVYHYDFSGKLLAQTEAPGTGEYLPLGQSLYAGTYEELRRLEIR</sequence>
<gene>
    <name evidence="2" type="ORF">EDD78_11511</name>
</gene>
<dbReference type="AlphaFoldDB" id="A0A9X8Y761"/>
<dbReference type="SUPFAM" id="SSF50969">
    <property type="entry name" value="YVTN repeat-like/Quinoprotein amine dehydrogenase"/>
    <property type="match status" value="1"/>
</dbReference>
<keyword evidence="3" id="KW-1185">Reference proteome</keyword>
<dbReference type="InterPro" id="IPR011044">
    <property type="entry name" value="Quino_amine_DH_bsu"/>
</dbReference>
<comment type="caution">
    <text evidence="2">The sequence shown here is derived from an EMBL/GenBank/DDBJ whole genome shotgun (WGS) entry which is preliminary data.</text>
</comment>
<dbReference type="Gene3D" id="2.130.10.10">
    <property type="entry name" value="YVTN repeat-like/Quinoprotein amine dehydrogenase"/>
    <property type="match status" value="1"/>
</dbReference>